<dbReference type="InterPro" id="IPR006068">
    <property type="entry name" value="ATPase_P-typ_cation-transptr_C"/>
</dbReference>
<dbReference type="GO" id="GO:0046872">
    <property type="term" value="F:metal ion binding"/>
    <property type="evidence" value="ECO:0007669"/>
    <property type="project" value="UniProtKB-KW"/>
</dbReference>
<feature type="transmembrane region" description="Helical" evidence="16">
    <location>
        <begin position="235"/>
        <end position="255"/>
    </location>
</feature>
<keyword evidence="3" id="KW-0813">Transport</keyword>
<dbReference type="InterPro" id="IPR018303">
    <property type="entry name" value="ATPase_P-typ_P_site"/>
</dbReference>
<evidence type="ECO:0000256" key="1">
    <source>
        <dbReference type="ARBA" id="ARBA00004141"/>
    </source>
</evidence>
<evidence type="ECO:0000256" key="8">
    <source>
        <dbReference type="ARBA" id="ARBA00022837"/>
    </source>
</evidence>
<gene>
    <name evidence="18" type="ORF">CSA09_02245</name>
</gene>
<dbReference type="Pfam" id="PF13246">
    <property type="entry name" value="Cation_ATPase"/>
    <property type="match status" value="1"/>
</dbReference>
<comment type="caution">
    <text evidence="18">The sequence shown here is derived from an EMBL/GenBank/DDBJ whole genome shotgun (WGS) entry which is preliminary data.</text>
</comment>
<feature type="transmembrane region" description="Helical" evidence="16">
    <location>
        <begin position="275"/>
        <end position="308"/>
    </location>
</feature>
<dbReference type="GO" id="GO:0005388">
    <property type="term" value="F:P-type calcium transporter activity"/>
    <property type="evidence" value="ECO:0007669"/>
    <property type="project" value="UniProtKB-EC"/>
</dbReference>
<dbReference type="PANTHER" id="PTHR24093">
    <property type="entry name" value="CATION TRANSPORTING ATPASE"/>
    <property type="match status" value="1"/>
</dbReference>
<dbReference type="InterPro" id="IPR036412">
    <property type="entry name" value="HAD-like_sf"/>
</dbReference>
<feature type="transmembrane region" description="Helical" evidence="16">
    <location>
        <begin position="70"/>
        <end position="89"/>
    </location>
</feature>
<dbReference type="PRINTS" id="PR00120">
    <property type="entry name" value="HATPASE"/>
</dbReference>
<dbReference type="InterPro" id="IPR023299">
    <property type="entry name" value="ATPase_P-typ_cyto_dom_N"/>
</dbReference>
<keyword evidence="7" id="KW-0547">Nucleotide-binding</keyword>
<dbReference type="Gene3D" id="2.70.150.10">
    <property type="entry name" value="Calcium-transporting ATPase, cytoplasmic transduction domain A"/>
    <property type="match status" value="1"/>
</dbReference>
<dbReference type="EC" id="7.2.2.10" evidence="2"/>
<dbReference type="NCBIfam" id="TIGR01517">
    <property type="entry name" value="ATPase-IIB_Ca"/>
    <property type="match status" value="1"/>
</dbReference>
<dbReference type="InterPro" id="IPR006408">
    <property type="entry name" value="P-type_ATPase_IIB"/>
</dbReference>
<evidence type="ECO:0000256" key="7">
    <source>
        <dbReference type="ARBA" id="ARBA00022741"/>
    </source>
</evidence>
<keyword evidence="13" id="KW-0406">Ion transport</keyword>
<dbReference type="AlphaFoldDB" id="A0A2G6PFH2"/>
<reference evidence="18 19" key="1">
    <citation type="submission" date="2017-10" db="EMBL/GenBank/DDBJ databases">
        <title>Novel microbial diversity and functional potential in the marine mammal oral microbiome.</title>
        <authorList>
            <person name="Dudek N.K."/>
            <person name="Sun C.L."/>
            <person name="Burstein D."/>
            <person name="Kantor R.S."/>
            <person name="Aliaga Goltsman D.S."/>
            <person name="Bik E.M."/>
            <person name="Thomas B.C."/>
            <person name="Banfield J.F."/>
            <person name="Relman D.A."/>
        </authorList>
    </citation>
    <scope>NUCLEOTIDE SEQUENCE [LARGE SCALE GENOMIC DNA]</scope>
    <source>
        <strain evidence="18">DOLJORAL78_50_517</strain>
    </source>
</reference>
<dbReference type="PROSITE" id="PS00154">
    <property type="entry name" value="ATPASE_E1_E2"/>
    <property type="match status" value="1"/>
</dbReference>
<dbReference type="InterPro" id="IPR023214">
    <property type="entry name" value="HAD_sf"/>
</dbReference>
<feature type="domain" description="Cation-transporting P-type ATPase N-terminal" evidence="17">
    <location>
        <begin position="7"/>
        <end position="61"/>
    </location>
</feature>
<proteinExistence type="predicted"/>
<keyword evidence="5 16" id="KW-0812">Transmembrane</keyword>
<dbReference type="InterPro" id="IPR001757">
    <property type="entry name" value="P_typ_ATPase"/>
</dbReference>
<keyword evidence="4" id="KW-0109">Calcium transport</keyword>
<keyword evidence="11" id="KW-1278">Translocase</keyword>
<dbReference type="GO" id="GO:0005886">
    <property type="term" value="C:plasma membrane"/>
    <property type="evidence" value="ECO:0007669"/>
    <property type="project" value="TreeGrafter"/>
</dbReference>
<dbReference type="Pfam" id="PF00690">
    <property type="entry name" value="Cation_ATPase_N"/>
    <property type="match status" value="1"/>
</dbReference>
<dbReference type="NCBIfam" id="TIGR01494">
    <property type="entry name" value="ATPase_P-type"/>
    <property type="match status" value="2"/>
</dbReference>
<protein>
    <recommendedName>
        <fullName evidence="2">P-type Ca(2+) transporter</fullName>
        <ecNumber evidence="2">7.2.2.10</ecNumber>
    </recommendedName>
</protein>
<dbReference type="EMBL" id="PDTV01000005">
    <property type="protein sequence ID" value="PIE83313.1"/>
    <property type="molecule type" value="Genomic_DNA"/>
</dbReference>
<evidence type="ECO:0000256" key="9">
    <source>
        <dbReference type="ARBA" id="ARBA00022840"/>
    </source>
</evidence>
<keyword evidence="9" id="KW-0067">ATP-binding</keyword>
<dbReference type="InterPro" id="IPR044492">
    <property type="entry name" value="P_typ_ATPase_HD_dom"/>
</dbReference>
<feature type="transmembrane region" description="Helical" evidence="16">
    <location>
        <begin position="713"/>
        <end position="733"/>
    </location>
</feature>
<evidence type="ECO:0000259" key="17">
    <source>
        <dbReference type="SMART" id="SM00831"/>
    </source>
</evidence>
<feature type="transmembrane region" description="Helical" evidence="16">
    <location>
        <begin position="754"/>
        <end position="773"/>
    </location>
</feature>
<evidence type="ECO:0000256" key="2">
    <source>
        <dbReference type="ARBA" id="ARBA00012790"/>
    </source>
</evidence>
<evidence type="ECO:0000256" key="15">
    <source>
        <dbReference type="SAM" id="MobiDB-lite"/>
    </source>
</evidence>
<dbReference type="SUPFAM" id="SSF81653">
    <property type="entry name" value="Calcium ATPase, transduction domain A"/>
    <property type="match status" value="1"/>
</dbReference>
<feature type="transmembrane region" description="Helical" evidence="16">
    <location>
        <begin position="44"/>
        <end position="64"/>
    </location>
</feature>
<evidence type="ECO:0000256" key="14">
    <source>
        <dbReference type="ARBA" id="ARBA00023136"/>
    </source>
</evidence>
<evidence type="ECO:0000256" key="4">
    <source>
        <dbReference type="ARBA" id="ARBA00022568"/>
    </source>
</evidence>
<keyword evidence="12 16" id="KW-1133">Transmembrane helix</keyword>
<organism evidence="18 19">
    <name type="scientific">Candidatus Contendibacter odensensis</name>
    <dbReference type="NCBI Taxonomy" id="1400860"/>
    <lineage>
        <taxon>Bacteria</taxon>
        <taxon>Pseudomonadati</taxon>
        <taxon>Pseudomonadota</taxon>
        <taxon>Gammaproteobacteria</taxon>
        <taxon>Candidatus Competibacteraceae</taxon>
        <taxon>Candidatus Contendibacter</taxon>
    </lineage>
</organism>
<dbReference type="SUPFAM" id="SSF81665">
    <property type="entry name" value="Calcium ATPase, transmembrane domain M"/>
    <property type="match status" value="1"/>
</dbReference>
<accession>A0A2G6PFH2</accession>
<evidence type="ECO:0000256" key="13">
    <source>
        <dbReference type="ARBA" id="ARBA00023065"/>
    </source>
</evidence>
<dbReference type="InterPro" id="IPR059000">
    <property type="entry name" value="ATPase_P-type_domA"/>
</dbReference>
<evidence type="ECO:0000313" key="18">
    <source>
        <dbReference type="EMBL" id="PIE83313.1"/>
    </source>
</evidence>
<name>A0A2G6PFH2_9GAMM</name>
<dbReference type="Pfam" id="PF00122">
    <property type="entry name" value="E1-E2_ATPase"/>
    <property type="match status" value="1"/>
</dbReference>
<evidence type="ECO:0000256" key="5">
    <source>
        <dbReference type="ARBA" id="ARBA00022692"/>
    </source>
</evidence>
<dbReference type="InterPro" id="IPR023298">
    <property type="entry name" value="ATPase_P-typ_TM_dom_sf"/>
</dbReference>
<comment type="subcellular location">
    <subcellularLocation>
        <location evidence="1">Membrane</location>
        <topology evidence="1">Multi-pass membrane protein</topology>
    </subcellularLocation>
</comment>
<evidence type="ECO:0000256" key="3">
    <source>
        <dbReference type="ARBA" id="ARBA00022448"/>
    </source>
</evidence>
<feature type="transmembrane region" description="Helical" evidence="16">
    <location>
        <begin position="680"/>
        <end position="701"/>
    </location>
</feature>
<evidence type="ECO:0000256" key="16">
    <source>
        <dbReference type="SAM" id="Phobius"/>
    </source>
</evidence>
<feature type="transmembrane region" description="Helical" evidence="16">
    <location>
        <begin position="793"/>
        <end position="810"/>
    </location>
</feature>
<keyword evidence="8" id="KW-0106">Calcium</keyword>
<dbReference type="InterPro" id="IPR004014">
    <property type="entry name" value="ATPase_P-typ_cation-transptr_N"/>
</dbReference>
<keyword evidence="6" id="KW-0479">Metal-binding</keyword>
<feature type="region of interest" description="Disordered" evidence="15">
    <location>
        <begin position="1"/>
        <end position="23"/>
    </location>
</feature>
<evidence type="ECO:0000256" key="11">
    <source>
        <dbReference type="ARBA" id="ARBA00022967"/>
    </source>
</evidence>
<evidence type="ECO:0000256" key="10">
    <source>
        <dbReference type="ARBA" id="ARBA00022842"/>
    </source>
</evidence>
<dbReference type="GO" id="GO:0016887">
    <property type="term" value="F:ATP hydrolysis activity"/>
    <property type="evidence" value="ECO:0007669"/>
    <property type="project" value="InterPro"/>
</dbReference>
<keyword evidence="10" id="KW-0460">Magnesium</keyword>
<dbReference type="SFLD" id="SFLDS00003">
    <property type="entry name" value="Haloacid_Dehalogenase"/>
    <property type="match status" value="1"/>
</dbReference>
<dbReference type="SFLD" id="SFLDF00027">
    <property type="entry name" value="p-type_atpase"/>
    <property type="match status" value="1"/>
</dbReference>
<feature type="transmembrane region" description="Helical" evidence="16">
    <location>
        <begin position="860"/>
        <end position="879"/>
    </location>
</feature>
<feature type="transmembrane region" description="Helical" evidence="16">
    <location>
        <begin position="831"/>
        <end position="848"/>
    </location>
</feature>
<dbReference type="PANTHER" id="PTHR24093:SF477">
    <property type="entry name" value="CALCIUM-TRANSPORTING ATPASE"/>
    <property type="match status" value="1"/>
</dbReference>
<evidence type="ECO:0000313" key="19">
    <source>
        <dbReference type="Proteomes" id="UP000229278"/>
    </source>
</evidence>
<dbReference type="SFLD" id="SFLDG00002">
    <property type="entry name" value="C1.7:_P-type_atpase_like"/>
    <property type="match status" value="1"/>
</dbReference>
<dbReference type="GO" id="GO:0005524">
    <property type="term" value="F:ATP binding"/>
    <property type="evidence" value="ECO:0007669"/>
    <property type="project" value="UniProtKB-KW"/>
</dbReference>
<dbReference type="Gene3D" id="1.20.1110.10">
    <property type="entry name" value="Calcium-transporting ATPase, transmembrane domain"/>
    <property type="match status" value="1"/>
</dbReference>
<sequence length="898" mass="98014">MKFSFPGLTDQEAQESRLQHGSNAVTPQEVETFRDKLINNLKDPIIIILIVALVITGVLAIFGYTHWYEGVGIAIAVVLATLVATWSEYSNETAFQKLLEEASMILVKVFRNNRLTEISINDLVVGDYLLLQPGDTVPADGILAVGHLEVSQAALTGESEPLKKRAPETEDAPQAGEVHTLFRASLVEDGEAVMKVTVVGDKTRYGETLKEIISAEDRLSPLQQKLTVLGSQISTFGYIGAAFIAIAFMLNQVYFAPDATGSIVTYWVQNELGVIISDVVTALILAIIIIVVAVPEGLSMMIAIVLSLNMRKLLDAKVLVRKLLGIETAGSLTVLFTDKTGTLTQGQLTVADFLAGDHQHYATLDDVPQALGELITFSLRNNTSAVIDGSNPDAPGIVGADSTEQALLRFLGRRLVEEDAADIVDIIPFNSTRKFSGAQVKGTYQLTLIKGAPEIVLQNCTHYLDAQGERIALSGKDMLNTEMHTLSKRAMRLIAIAISDSDITAEQTLPESLVLVGIFGLRDDLRAESYGAVKRAKKAGIHVIMITGDAKETAEAIARDVGLLEDDPQATVMTSTELGQLTDAQVKDILPHLYVVARAFPTDKSRLIKLAKDIGWVVGMTGDGVNDAPAVRNADVGFAMGGGTEMTKESSDIVILDDNFQSLTQSVLYGRTLFKSIRKFLVFQLTVNVSAILLAFLGPFMGYELPLTMIQLLWINIIMDTLAALAFSGEAALNRYMLEKPIPKDDHLITGEMWSSILTNGVAATMLSLIFLTSDSIQGLFERPGLTPEENNLVFLTAFFSFFVFIHNFNKFNARTESLNLFDHLIDNKNFLGVVALIFTLQIIFTYLGGDFLRTVGLNVMEWVYVILLSALIIPIDLLRKALRNNFFGNPVLTETSS</sequence>
<dbReference type="InterPro" id="IPR008250">
    <property type="entry name" value="ATPase_P-typ_transduc_dom_A_sf"/>
</dbReference>
<dbReference type="Proteomes" id="UP000229278">
    <property type="component" value="Unassembled WGS sequence"/>
</dbReference>
<evidence type="ECO:0000256" key="6">
    <source>
        <dbReference type="ARBA" id="ARBA00022723"/>
    </source>
</evidence>
<dbReference type="PRINTS" id="PR00119">
    <property type="entry name" value="CATATPASE"/>
</dbReference>
<keyword evidence="14 16" id="KW-0472">Membrane</keyword>
<dbReference type="Gene3D" id="3.40.50.1000">
    <property type="entry name" value="HAD superfamily/HAD-like"/>
    <property type="match status" value="1"/>
</dbReference>
<dbReference type="SUPFAM" id="SSF56784">
    <property type="entry name" value="HAD-like"/>
    <property type="match status" value="1"/>
</dbReference>
<dbReference type="Pfam" id="PF00689">
    <property type="entry name" value="Cation_ATPase_C"/>
    <property type="match status" value="1"/>
</dbReference>
<evidence type="ECO:0000256" key="12">
    <source>
        <dbReference type="ARBA" id="ARBA00022989"/>
    </source>
</evidence>
<dbReference type="SMART" id="SM00831">
    <property type="entry name" value="Cation_ATPase_N"/>
    <property type="match status" value="1"/>
</dbReference>
<dbReference type="Gene3D" id="3.40.1110.10">
    <property type="entry name" value="Calcium-transporting ATPase, cytoplasmic domain N"/>
    <property type="match status" value="1"/>
</dbReference>